<organism evidence="2 3">
    <name type="scientific">candidate division CSSED10-310 bacterium</name>
    <dbReference type="NCBI Taxonomy" id="2855610"/>
    <lineage>
        <taxon>Bacteria</taxon>
        <taxon>Bacteria division CSSED10-310</taxon>
    </lineage>
</organism>
<feature type="region of interest" description="Disordered" evidence="1">
    <location>
        <begin position="1"/>
        <end position="20"/>
    </location>
</feature>
<protein>
    <recommendedName>
        <fullName evidence="4">Alpha-L-rhamnosidase six-hairpin glycosidase domain-containing protein</fullName>
    </recommendedName>
</protein>
<reference evidence="2 3" key="1">
    <citation type="submission" date="2024-09" db="EMBL/GenBank/DDBJ databases">
        <title>Laminarin stimulates single cell rates of sulfate reduction while oxygen inhibits transcriptomic activity in coastal marine sediment.</title>
        <authorList>
            <person name="Lindsay M."/>
            <person name="Orcutt B."/>
            <person name="Emerson D."/>
            <person name="Stepanauskas R."/>
            <person name="D'Angelo T."/>
        </authorList>
    </citation>
    <scope>NUCLEOTIDE SEQUENCE [LARGE SCALE GENOMIC DNA]</scope>
    <source>
        <strain evidence="2">SAG AM-311-K15</strain>
    </source>
</reference>
<dbReference type="Proteomes" id="UP001594351">
    <property type="component" value="Unassembled WGS sequence"/>
</dbReference>
<accession>A0ABV6YYF1</accession>
<proteinExistence type="predicted"/>
<dbReference type="EMBL" id="JBHPBY010000166">
    <property type="protein sequence ID" value="MFC1851219.1"/>
    <property type="molecule type" value="Genomic_DNA"/>
</dbReference>
<comment type="caution">
    <text evidence="2">The sequence shown here is derived from an EMBL/GenBank/DDBJ whole genome shotgun (WGS) entry which is preliminary data.</text>
</comment>
<evidence type="ECO:0008006" key="4">
    <source>
        <dbReference type="Google" id="ProtNLM"/>
    </source>
</evidence>
<name>A0ABV6YYF1_UNCC1</name>
<evidence type="ECO:0000256" key="1">
    <source>
        <dbReference type="SAM" id="MobiDB-lite"/>
    </source>
</evidence>
<keyword evidence="3" id="KW-1185">Reference proteome</keyword>
<sequence length="588" mass="67977">MKNLWSQFADKTKSKQKSKNPKWTMQLIRPYKPDFEITEISDIFTKPLSKIHSTKGLRIRIQCVPMQRFTTFSAEITSANVKSDLCYLALRCQWNKGEGYSFLGKVTSLEIFRQSPHDPNDYIIDIAKQPVPMIAIKTDFGFMVAVSETPAFFANYTTQKIDPKMKIADLCSGDSGKFPKRKLTKSKVEVYYHRIKPDQSYTFKGIIFRSLAQNLPELRQDVFEAIASHWGQFSDRLGAIAFASNYMHLRSNETKNSRYWVCPGIEYSNKQYTRDAFWQSLILPLEMEQECYDHEATTLTQGAERPLIALIWTYRIKRRGGIPNYEAAKTCLQYIEAHVCDGLFYSNNDPKIKDFQSWYDLCAFDDDDVVSYNQGLLCVALLSAEKLGLPIPSSVESAIENYRNLFNTEKGYFPLSRKKDIVCIDAFVGDLLARVYLAGSLLEQEIVRLCYQTYTQIALTDYGFKITCDYSGEYVKRELYSTADFRSRQCDIELGSYANGGSYYLFDMLFLIDCYLNGIVEAEELIIWRTCLEFERGGTYHEHINTITGEMHKANHGWNGAIYTLWRELIEQGKADDRFFREINKSKR</sequence>
<evidence type="ECO:0000313" key="3">
    <source>
        <dbReference type="Proteomes" id="UP001594351"/>
    </source>
</evidence>
<gene>
    <name evidence="2" type="ORF">ACFL27_13570</name>
</gene>
<evidence type="ECO:0000313" key="2">
    <source>
        <dbReference type="EMBL" id="MFC1851219.1"/>
    </source>
</evidence>